<keyword evidence="4" id="KW-0997">Cell inner membrane</keyword>
<dbReference type="SUPFAM" id="SSF50331">
    <property type="entry name" value="MOP-like"/>
    <property type="match status" value="1"/>
</dbReference>
<keyword evidence="2" id="KW-1003">Cell membrane</keyword>
<keyword evidence="5" id="KW-0547">Nucleotide-binding</keyword>
<dbReference type="InterPro" id="IPR017871">
    <property type="entry name" value="ABC_transporter-like_CS"/>
</dbReference>
<keyword evidence="8" id="KW-0472">Membrane</keyword>
<dbReference type="InterPro" id="IPR003593">
    <property type="entry name" value="AAA+_ATPase"/>
</dbReference>
<dbReference type="GO" id="GO:0015098">
    <property type="term" value="F:molybdate ion transmembrane transporter activity"/>
    <property type="evidence" value="ECO:0007669"/>
    <property type="project" value="InterPro"/>
</dbReference>
<dbReference type="SUPFAM" id="SSF52540">
    <property type="entry name" value="P-loop containing nucleoside triphosphate hydrolases"/>
    <property type="match status" value="1"/>
</dbReference>
<sequence length="354" mass="37569">MLRHRFPAMQMDIGFEVPAEGVTVLFGPSGSGKSTIINATAGLLRPDACRIEVGGTVLADTRAGLWLPPERRRVGLVFQDSRLFPHMSVATNLRFGMRRVAPGPIGFDEVVDLLGIGALLQRRPHTLSGGERQRVGIGRALLAQPHLLLMDEPLASLDAARKTEILPFLTRLKTALKLPIVYVTHALDEVMRLADSLVLIEAGQVVGYGPAPEVAARADMPLAQRDDAGAVLPCRVESHDPGRALTRLVDGGVAFLVPLLDLPVGAACRVRIPAREVILAGRPPEAISLHNIVPGTVRRIVADPGRRSVIVEIALPGGGLLSRVTPDAIARLALSPGAPVLALIKSTSIEVLGG</sequence>
<dbReference type="PANTHER" id="PTHR43514:SF4">
    <property type="entry name" value="ABC TRANSPORTER I FAMILY MEMBER 10"/>
    <property type="match status" value="1"/>
</dbReference>
<dbReference type="SMART" id="SM00382">
    <property type="entry name" value="AAA"/>
    <property type="match status" value="1"/>
</dbReference>
<evidence type="ECO:0000256" key="8">
    <source>
        <dbReference type="ARBA" id="ARBA00023136"/>
    </source>
</evidence>
<evidence type="ECO:0000256" key="3">
    <source>
        <dbReference type="ARBA" id="ARBA00022505"/>
    </source>
</evidence>
<dbReference type="InterPro" id="IPR004606">
    <property type="entry name" value="Mop_domain"/>
</dbReference>
<dbReference type="InterPro" id="IPR050334">
    <property type="entry name" value="Molybdenum_import_ModC"/>
</dbReference>
<accession>A0A2S6MUR3</accession>
<evidence type="ECO:0000313" key="12">
    <source>
        <dbReference type="EMBL" id="PPQ26106.1"/>
    </source>
</evidence>
<dbReference type="InterPro" id="IPR005116">
    <property type="entry name" value="Transp-assoc_OB_typ1"/>
</dbReference>
<evidence type="ECO:0000256" key="2">
    <source>
        <dbReference type="ARBA" id="ARBA00022475"/>
    </source>
</evidence>
<keyword evidence="3 9" id="KW-0500">Molybdenum</keyword>
<evidence type="ECO:0000256" key="7">
    <source>
        <dbReference type="ARBA" id="ARBA00022967"/>
    </source>
</evidence>
<evidence type="ECO:0000259" key="10">
    <source>
        <dbReference type="PROSITE" id="PS50893"/>
    </source>
</evidence>
<evidence type="ECO:0000256" key="9">
    <source>
        <dbReference type="PROSITE-ProRule" id="PRU01213"/>
    </source>
</evidence>
<dbReference type="GO" id="GO:0016020">
    <property type="term" value="C:membrane"/>
    <property type="evidence" value="ECO:0007669"/>
    <property type="project" value="InterPro"/>
</dbReference>
<dbReference type="PROSITE" id="PS00211">
    <property type="entry name" value="ABC_TRANSPORTER_1"/>
    <property type="match status" value="1"/>
</dbReference>
<evidence type="ECO:0000256" key="4">
    <source>
        <dbReference type="ARBA" id="ARBA00022519"/>
    </source>
</evidence>
<dbReference type="InterPro" id="IPR008995">
    <property type="entry name" value="Mo/tungstate-bd_C_term_dom"/>
</dbReference>
<dbReference type="Gene3D" id="2.40.50.100">
    <property type="match status" value="1"/>
</dbReference>
<keyword evidence="13" id="KW-1185">Reference proteome</keyword>
<feature type="domain" description="ABC transporter" evidence="10">
    <location>
        <begin position="2"/>
        <end position="227"/>
    </location>
</feature>
<feature type="domain" description="Mop" evidence="11">
    <location>
        <begin position="286"/>
        <end position="353"/>
    </location>
</feature>
<evidence type="ECO:0000256" key="1">
    <source>
        <dbReference type="ARBA" id="ARBA00022448"/>
    </source>
</evidence>
<gene>
    <name evidence="12" type="ORF">CCS01_31100</name>
</gene>
<dbReference type="GO" id="GO:0016887">
    <property type="term" value="F:ATP hydrolysis activity"/>
    <property type="evidence" value="ECO:0007669"/>
    <property type="project" value="InterPro"/>
</dbReference>
<dbReference type="EMBL" id="NHRY01000274">
    <property type="protein sequence ID" value="PPQ26106.1"/>
    <property type="molecule type" value="Genomic_DNA"/>
</dbReference>
<dbReference type="PROSITE" id="PS51866">
    <property type="entry name" value="MOP"/>
    <property type="match status" value="1"/>
</dbReference>
<organism evidence="12 13">
    <name type="scientific">Rhodopila globiformis</name>
    <name type="common">Rhodopseudomonas globiformis</name>
    <dbReference type="NCBI Taxonomy" id="1071"/>
    <lineage>
        <taxon>Bacteria</taxon>
        <taxon>Pseudomonadati</taxon>
        <taxon>Pseudomonadota</taxon>
        <taxon>Alphaproteobacteria</taxon>
        <taxon>Acetobacterales</taxon>
        <taxon>Acetobacteraceae</taxon>
        <taxon>Rhodopila</taxon>
    </lineage>
</organism>
<proteinExistence type="predicted"/>
<dbReference type="RefSeq" id="WP_104523158.1">
    <property type="nucleotide sequence ID" value="NZ_NHRY01000274.1"/>
</dbReference>
<evidence type="ECO:0000259" key="11">
    <source>
        <dbReference type="PROSITE" id="PS51866"/>
    </source>
</evidence>
<keyword evidence="7" id="KW-1278">Translocase</keyword>
<evidence type="ECO:0000313" key="13">
    <source>
        <dbReference type="Proteomes" id="UP000239724"/>
    </source>
</evidence>
<dbReference type="OrthoDB" id="9802264at2"/>
<comment type="caution">
    <text evidence="12">The sequence shown here is derived from an EMBL/GenBank/DDBJ whole genome shotgun (WGS) entry which is preliminary data.</text>
</comment>
<dbReference type="InterPro" id="IPR011868">
    <property type="entry name" value="ModC_ABC_ATP-bd"/>
</dbReference>
<dbReference type="PANTHER" id="PTHR43514">
    <property type="entry name" value="ABC TRANSPORTER I FAMILY MEMBER 10"/>
    <property type="match status" value="1"/>
</dbReference>
<dbReference type="GO" id="GO:0140359">
    <property type="term" value="F:ABC-type transporter activity"/>
    <property type="evidence" value="ECO:0007669"/>
    <property type="project" value="InterPro"/>
</dbReference>
<dbReference type="Gene3D" id="3.40.50.300">
    <property type="entry name" value="P-loop containing nucleotide triphosphate hydrolases"/>
    <property type="match status" value="1"/>
</dbReference>
<evidence type="ECO:0000256" key="6">
    <source>
        <dbReference type="ARBA" id="ARBA00022840"/>
    </source>
</evidence>
<dbReference type="PROSITE" id="PS50893">
    <property type="entry name" value="ABC_TRANSPORTER_2"/>
    <property type="match status" value="1"/>
</dbReference>
<name>A0A2S6MUR3_RHOGL</name>
<dbReference type="Pfam" id="PF00005">
    <property type="entry name" value="ABC_tran"/>
    <property type="match status" value="1"/>
</dbReference>
<keyword evidence="1" id="KW-0813">Transport</keyword>
<keyword evidence="6 12" id="KW-0067">ATP-binding</keyword>
<dbReference type="InterPro" id="IPR027417">
    <property type="entry name" value="P-loop_NTPase"/>
</dbReference>
<dbReference type="NCBIfam" id="TIGR02142">
    <property type="entry name" value="modC_ABC"/>
    <property type="match status" value="1"/>
</dbReference>
<evidence type="ECO:0000256" key="5">
    <source>
        <dbReference type="ARBA" id="ARBA00022741"/>
    </source>
</evidence>
<reference evidence="12 13" key="1">
    <citation type="journal article" date="2018" name="Arch. Microbiol.">
        <title>New insights into the metabolic potential of the phototrophic purple bacterium Rhodopila globiformis DSM 161(T) from its draft genome sequence and evidence for a vanadium-dependent nitrogenase.</title>
        <authorList>
            <person name="Imhoff J.F."/>
            <person name="Rahn T."/>
            <person name="Kunzel S."/>
            <person name="Neulinger S.C."/>
        </authorList>
    </citation>
    <scope>NUCLEOTIDE SEQUENCE [LARGE SCALE GENOMIC DNA]</scope>
    <source>
        <strain evidence="12 13">DSM 161</strain>
    </source>
</reference>
<dbReference type="GO" id="GO:0005524">
    <property type="term" value="F:ATP binding"/>
    <property type="evidence" value="ECO:0007669"/>
    <property type="project" value="UniProtKB-KW"/>
</dbReference>
<dbReference type="AlphaFoldDB" id="A0A2S6MUR3"/>
<dbReference type="InterPro" id="IPR003439">
    <property type="entry name" value="ABC_transporter-like_ATP-bd"/>
</dbReference>
<protein>
    <submittedName>
        <fullName evidence="12">Molybdenum ABC transporter ATP-binding protein</fullName>
    </submittedName>
</protein>
<dbReference type="Pfam" id="PF03459">
    <property type="entry name" value="TOBE"/>
    <property type="match status" value="1"/>
</dbReference>
<dbReference type="Proteomes" id="UP000239724">
    <property type="component" value="Unassembled WGS sequence"/>
</dbReference>